<dbReference type="KEGG" id="cbu:CBU_1891"/>
<dbReference type="EnsemblBacteria" id="AAO91382">
    <property type="protein sequence ID" value="AAO91382"/>
    <property type="gene ID" value="CBU_1891"/>
</dbReference>
<dbReference type="RefSeq" id="WP_010958518.1">
    <property type="nucleotide sequence ID" value="NC_002971.4"/>
</dbReference>
<dbReference type="PANTHER" id="PTHR30604:SF1">
    <property type="entry name" value="DNA UTILIZATION PROTEIN HOFQ"/>
    <property type="match status" value="1"/>
</dbReference>
<keyword evidence="3" id="KW-0472">Membrane</keyword>
<dbReference type="Pfam" id="PF00263">
    <property type="entry name" value="Secretin"/>
    <property type="match status" value="1"/>
</dbReference>
<dbReference type="EMBL" id="AE016828">
    <property type="protein sequence ID" value="AAO91382.2"/>
    <property type="molecule type" value="Genomic_DNA"/>
</dbReference>
<organism evidence="8 9">
    <name type="scientific">Coxiella burnetii (strain RSA 493 / Nine Mile phase I)</name>
    <dbReference type="NCBI Taxonomy" id="227377"/>
    <lineage>
        <taxon>Bacteria</taxon>
        <taxon>Pseudomonadati</taxon>
        <taxon>Pseudomonadota</taxon>
        <taxon>Gammaproteobacteria</taxon>
        <taxon>Legionellales</taxon>
        <taxon>Coxiellaceae</taxon>
        <taxon>Coxiella</taxon>
    </lineage>
</organism>
<evidence type="ECO:0000259" key="6">
    <source>
        <dbReference type="Pfam" id="PF00263"/>
    </source>
</evidence>
<proteinExistence type="inferred from homology"/>
<accession>Q83AJ4</accession>
<keyword evidence="9" id="KW-1185">Reference proteome</keyword>
<gene>
    <name evidence="8" type="primary">pilQ</name>
    <name evidence="8" type="ordered locus">CBU_1891</name>
</gene>
<evidence type="ECO:0000259" key="7">
    <source>
        <dbReference type="Pfam" id="PF03958"/>
    </source>
</evidence>
<dbReference type="Proteomes" id="UP000002671">
    <property type="component" value="Chromosome"/>
</dbReference>
<evidence type="ECO:0000256" key="3">
    <source>
        <dbReference type="ARBA" id="ARBA00023136"/>
    </source>
</evidence>
<dbReference type="PATRIC" id="fig|227377.7.peg.1874"/>
<dbReference type="InterPro" id="IPR001775">
    <property type="entry name" value="GspD/PilQ"/>
</dbReference>
<keyword evidence="5" id="KW-0813">Transport</keyword>
<dbReference type="RefSeq" id="NP_820868.2">
    <property type="nucleotide sequence ID" value="NC_002971.4"/>
</dbReference>
<dbReference type="InterPro" id="IPR005644">
    <property type="entry name" value="NolW-like"/>
</dbReference>
<dbReference type="InterPro" id="IPR004846">
    <property type="entry name" value="T2SS/T3SS_dom"/>
</dbReference>
<dbReference type="GO" id="GO:0009306">
    <property type="term" value="P:protein secretion"/>
    <property type="evidence" value="ECO:0007669"/>
    <property type="project" value="InterPro"/>
</dbReference>
<dbReference type="Gene3D" id="3.30.1370.120">
    <property type="match status" value="1"/>
</dbReference>
<dbReference type="PANTHER" id="PTHR30604">
    <property type="entry name" value="PROTEIN TRANSPORT PROTEIN HOFQ"/>
    <property type="match status" value="1"/>
</dbReference>
<feature type="domain" description="NolW-like" evidence="7">
    <location>
        <begin position="42"/>
        <end position="106"/>
    </location>
</feature>
<evidence type="ECO:0000256" key="2">
    <source>
        <dbReference type="ARBA" id="ARBA00022729"/>
    </source>
</evidence>
<evidence type="ECO:0000313" key="9">
    <source>
        <dbReference type="Proteomes" id="UP000002671"/>
    </source>
</evidence>
<dbReference type="GeneID" id="1209804"/>
<evidence type="ECO:0000256" key="4">
    <source>
        <dbReference type="RuleBase" id="RU004003"/>
    </source>
</evidence>
<evidence type="ECO:0000313" key="8">
    <source>
        <dbReference type="EMBL" id="AAO91382.2"/>
    </source>
</evidence>
<dbReference type="PRINTS" id="PR00811">
    <property type="entry name" value="BCTERIALGSPD"/>
</dbReference>
<dbReference type="HOGENOM" id="CLU_006756_2_0_6"/>
<dbReference type="AlphaFoldDB" id="Q83AJ4"/>
<feature type="domain" description="Type II/III secretion system secretin-like" evidence="6">
    <location>
        <begin position="174"/>
        <end position="329"/>
    </location>
</feature>
<dbReference type="OrthoDB" id="9779724at2"/>
<dbReference type="Pfam" id="PF03958">
    <property type="entry name" value="Secretin_N"/>
    <property type="match status" value="1"/>
</dbReference>
<keyword evidence="2" id="KW-0732">Signal</keyword>
<dbReference type="GO" id="GO:0009279">
    <property type="term" value="C:cell outer membrane"/>
    <property type="evidence" value="ECO:0007669"/>
    <property type="project" value="UniProtKB-SubCell"/>
</dbReference>
<evidence type="ECO:0000256" key="1">
    <source>
        <dbReference type="ARBA" id="ARBA00004370"/>
    </source>
</evidence>
<comment type="similarity">
    <text evidence="4">Belongs to the bacterial secretin family.</text>
</comment>
<reference evidence="8 9" key="2">
    <citation type="journal article" date="2009" name="Infect. Immun.">
        <title>Comparative genomics reveal extensive transposon-mediated genomic plasticity and diversity among potential effector proteins within the genus Coxiella.</title>
        <authorList>
            <person name="Beare P.A."/>
            <person name="Unsworth N."/>
            <person name="Andoh M."/>
            <person name="Voth D.E."/>
            <person name="Omsland A."/>
            <person name="Gilk S.D."/>
            <person name="Williams K.P."/>
            <person name="Sobral B.W."/>
            <person name="Kupko J.J.III."/>
            <person name="Porcella S.F."/>
            <person name="Samuel J.E."/>
            <person name="Heinzen R.A."/>
        </authorList>
    </citation>
    <scope>NUCLEOTIDE SEQUENCE [LARGE SCALE GENOMIC DNA]</scope>
    <source>
        <strain evidence="9">RSA 493 / Nine Mile phase I</strain>
    </source>
</reference>
<sequence>MRFSMIKTAIGLIFLLSMSYSLAERDPFILSPSTQAAAMKTLIIPIHYADAKLLAAFLNSKKSGILSKFGYAAADVRTNQLWIREEQTHIYLIQSLVSQLDIPIHQVLIKARIISISDHNLHSLGILFGTKTNNAQSNDGLIEDKPNSTIQFGVADIPIIKFKNGQLLDLTLSALEQEGRAQVLSCPELMTNNRQTAIIESGEAIPYQEKTGQGNTSVTFKKATLRLKVTPVVLPGKRILLQLNVNQDKMSSFLVNGVPTIQTQQLTTKVMVNNQETVVLGGIYEQSTQQEEAGIPGLHKIPILGGLFRHRQRSSERKQLLIFVTPQIISPYEKKSHQYLFNRPHGRGQNQRR</sequence>
<dbReference type="eggNOG" id="COG4796">
    <property type="taxonomic scope" value="Bacteria"/>
</dbReference>
<name>Q83AJ4_COXBU</name>
<protein>
    <submittedName>
        <fullName evidence="8">Type 4 pili secretin (Outer membrane porin)</fullName>
    </submittedName>
</protein>
<evidence type="ECO:0000256" key="5">
    <source>
        <dbReference type="RuleBase" id="RU004004"/>
    </source>
</evidence>
<dbReference type="InterPro" id="IPR038591">
    <property type="entry name" value="NolW-like_sf"/>
</dbReference>
<dbReference type="STRING" id="227377.CBU_1891"/>
<comment type="subcellular location">
    <subcellularLocation>
        <location evidence="5">Cell outer membrane</location>
    </subcellularLocation>
    <subcellularLocation>
        <location evidence="1">Membrane</location>
    </subcellularLocation>
</comment>
<dbReference type="InterPro" id="IPR051808">
    <property type="entry name" value="Type_IV_pilus_biogenesis"/>
</dbReference>
<reference evidence="8 9" key="1">
    <citation type="journal article" date="2003" name="Proc. Natl. Acad. Sci. U.S.A.">
        <title>Complete genome sequence of the Q-fever pathogen, Coxiella burnetii.</title>
        <authorList>
            <person name="Seshadri R."/>
            <person name="Paulsen I.T."/>
            <person name="Eisen J.A."/>
            <person name="Read T.D."/>
            <person name="Nelson K.E."/>
            <person name="Nelson W.C."/>
            <person name="Ward N.L."/>
            <person name="Tettelin H."/>
            <person name="Davidsen T.M."/>
            <person name="Beanan M.J."/>
            <person name="Deboy R.T."/>
            <person name="Daugherty S.C."/>
            <person name="Brinkac L.M."/>
            <person name="Madupu R."/>
            <person name="Dodson R.J."/>
            <person name="Khouri H.M."/>
            <person name="Lee K.H."/>
            <person name="Carty H.A."/>
            <person name="Scanlan D."/>
            <person name="Heinzen R.A."/>
            <person name="Thompson H.A."/>
            <person name="Samuel J.E."/>
            <person name="Fraser C.M."/>
            <person name="Heidelberg J.F."/>
        </authorList>
    </citation>
    <scope>NUCLEOTIDE SEQUENCE [LARGE SCALE GENOMIC DNA]</scope>
    <source>
        <strain evidence="9">RSA 493 / Nine Mile phase I</strain>
    </source>
</reference>